<reference evidence="12" key="1">
    <citation type="submission" date="2023-02" db="EMBL/GenBank/DDBJ databases">
        <title>Mating type loci evolution in Malassezia.</title>
        <authorList>
            <person name="Coelho M.A."/>
        </authorList>
    </citation>
    <scope>NUCLEOTIDE SEQUENCE</scope>
    <source>
        <strain evidence="12">CBS 14136</strain>
    </source>
</reference>
<evidence type="ECO:0000256" key="7">
    <source>
        <dbReference type="ARBA" id="ARBA00023316"/>
    </source>
</evidence>
<protein>
    <recommendedName>
        <fullName evidence="2">chitin synthase</fullName>
        <ecNumber evidence="2">2.4.1.16</ecNumber>
    </recommendedName>
</protein>
<keyword evidence="8" id="KW-0968">Cytoplasmic vesicle</keyword>
<evidence type="ECO:0000256" key="3">
    <source>
        <dbReference type="ARBA" id="ARBA00022676"/>
    </source>
</evidence>
<evidence type="ECO:0000259" key="11">
    <source>
        <dbReference type="Pfam" id="PF08407"/>
    </source>
</evidence>
<evidence type="ECO:0000256" key="2">
    <source>
        <dbReference type="ARBA" id="ARBA00012543"/>
    </source>
</evidence>
<dbReference type="InterPro" id="IPR004835">
    <property type="entry name" value="Chitin_synth"/>
</dbReference>
<dbReference type="PANTHER" id="PTHR22914:SF38">
    <property type="entry name" value="CHITIN SYNTHASE 2"/>
    <property type="match status" value="1"/>
</dbReference>
<feature type="transmembrane region" description="Helical" evidence="10">
    <location>
        <begin position="813"/>
        <end position="835"/>
    </location>
</feature>
<dbReference type="SUPFAM" id="SSF53448">
    <property type="entry name" value="Nucleotide-diphospho-sugar transferases"/>
    <property type="match status" value="1"/>
</dbReference>
<feature type="transmembrane region" description="Helical" evidence="10">
    <location>
        <begin position="943"/>
        <end position="961"/>
    </location>
</feature>
<dbReference type="Pfam" id="PF08407">
    <property type="entry name" value="Chitin_synth_1N"/>
    <property type="match status" value="1"/>
</dbReference>
<organism evidence="12 13">
    <name type="scientific">Malassezia psittaci</name>
    <dbReference type="NCBI Taxonomy" id="1821823"/>
    <lineage>
        <taxon>Eukaryota</taxon>
        <taxon>Fungi</taxon>
        <taxon>Dikarya</taxon>
        <taxon>Basidiomycota</taxon>
        <taxon>Ustilaginomycotina</taxon>
        <taxon>Malasseziomycetes</taxon>
        <taxon>Malasseziales</taxon>
        <taxon>Malasseziaceae</taxon>
        <taxon>Malassezia</taxon>
    </lineage>
</organism>
<feature type="transmembrane region" description="Helical" evidence="10">
    <location>
        <begin position="779"/>
        <end position="801"/>
    </location>
</feature>
<keyword evidence="4 10" id="KW-0812">Transmembrane</keyword>
<evidence type="ECO:0000256" key="10">
    <source>
        <dbReference type="SAM" id="Phobius"/>
    </source>
</evidence>
<dbReference type="Proteomes" id="UP001214628">
    <property type="component" value="Chromosome 1"/>
</dbReference>
<evidence type="ECO:0000256" key="5">
    <source>
        <dbReference type="ARBA" id="ARBA00022989"/>
    </source>
</evidence>
<dbReference type="GO" id="GO:0030428">
    <property type="term" value="C:cell septum"/>
    <property type="evidence" value="ECO:0007669"/>
    <property type="project" value="TreeGrafter"/>
</dbReference>
<dbReference type="GO" id="GO:0030659">
    <property type="term" value="C:cytoplasmic vesicle membrane"/>
    <property type="evidence" value="ECO:0007669"/>
    <property type="project" value="UniProtKB-SubCell"/>
</dbReference>
<dbReference type="CDD" id="cd04190">
    <property type="entry name" value="Chitin_synth_C"/>
    <property type="match status" value="1"/>
</dbReference>
<dbReference type="GO" id="GO:0071555">
    <property type="term" value="P:cell wall organization"/>
    <property type="evidence" value="ECO:0007669"/>
    <property type="project" value="UniProtKB-KW"/>
</dbReference>
<evidence type="ECO:0000256" key="1">
    <source>
        <dbReference type="ARBA" id="ARBA00004439"/>
    </source>
</evidence>
<dbReference type="GO" id="GO:0006031">
    <property type="term" value="P:chitin biosynthetic process"/>
    <property type="evidence" value="ECO:0007669"/>
    <property type="project" value="TreeGrafter"/>
</dbReference>
<comment type="subcellular location">
    <subcellularLocation>
        <location evidence="1">Cytoplasmic vesicle membrane</location>
        <topology evidence="1">Multi-pass membrane protein</topology>
    </subcellularLocation>
</comment>
<dbReference type="GO" id="GO:0071944">
    <property type="term" value="C:cell periphery"/>
    <property type="evidence" value="ECO:0007669"/>
    <property type="project" value="TreeGrafter"/>
</dbReference>
<evidence type="ECO:0000256" key="6">
    <source>
        <dbReference type="ARBA" id="ARBA00023136"/>
    </source>
</evidence>
<dbReference type="AlphaFoldDB" id="A0AAF0JI88"/>
<dbReference type="Pfam" id="PF01644">
    <property type="entry name" value="Chitin_synth_1"/>
    <property type="match status" value="1"/>
</dbReference>
<keyword evidence="7" id="KW-0961">Cell wall biogenesis/degradation</keyword>
<keyword evidence="13" id="KW-1185">Reference proteome</keyword>
<dbReference type="GO" id="GO:0004100">
    <property type="term" value="F:chitin synthase activity"/>
    <property type="evidence" value="ECO:0007669"/>
    <property type="project" value="UniProtKB-EC"/>
</dbReference>
<gene>
    <name evidence="12" type="primary">CHS3_1</name>
    <name evidence="12" type="ORF">MPSI1_000105</name>
</gene>
<evidence type="ECO:0000313" key="13">
    <source>
        <dbReference type="Proteomes" id="UP001214628"/>
    </source>
</evidence>
<dbReference type="EC" id="2.4.1.16" evidence="2"/>
<feature type="transmembrane region" description="Helical" evidence="10">
    <location>
        <begin position="747"/>
        <end position="767"/>
    </location>
</feature>
<evidence type="ECO:0000256" key="9">
    <source>
        <dbReference type="ARBA" id="ARBA00024009"/>
    </source>
</evidence>
<feature type="transmembrane region" description="Helical" evidence="10">
    <location>
        <begin position="981"/>
        <end position="1006"/>
    </location>
</feature>
<feature type="transmembrane region" description="Helical" evidence="10">
    <location>
        <begin position="847"/>
        <end position="866"/>
    </location>
</feature>
<name>A0AAF0JI88_9BASI</name>
<dbReference type="PANTHER" id="PTHR22914">
    <property type="entry name" value="CHITIN SYNTHASE"/>
    <property type="match status" value="1"/>
</dbReference>
<comment type="function">
    <text evidence="9">Polymerizes chitin, a structural polymer of the cell wall and septum, by transferring the sugar moiety of UDP-GlcNAc to the non-reducing end of the growing chitin polymer.</text>
</comment>
<dbReference type="EMBL" id="CP118375">
    <property type="protein sequence ID" value="WFD41476.1"/>
    <property type="molecule type" value="Genomic_DNA"/>
</dbReference>
<sequence length="1011" mass="112820">MLSRYEQALVEMNHGSDQEHYGEDTQSVHQVYGHAHHVSATSEAELLGSDREHASTYGWTSTQDLDHYHQGPPYQAEQHASHMTPNVNPSFHESSQAYQAYSADYTQYPVVSNNAYEPYYNGSYATQDMSQYTNEQQAQYESYYASQQAGHNAPQYAGTYPIQYQDPVSSDAAPSQESYVPAYEVPMGNEQVTSSWNSHELAYDGSEKGDVGYATTPVYDGTLTQPLPFDTEHAPNYGLGVPEIPFHSSSVAPENLAAKPAELALMQDTQHYGPAPLHGRQQRRHNVNRNVALTYGNLVLNCPIPTKLSTFVNRRDTDEFTHMRYSAVTCDADEFAGNNFTLRQSLYNRHTEIFIGMTMYNEDEHLFCRTLHGVMKNITHLCSRNKSRVWGEGSWNKVVVGIIADGRKNISPNVLNCLSALGAYQEGVAKNSVDNKPVQAHVYEYTTQLSLDSKVHFRGAEQGMVPVQLLFCLKEKNAKKINSHRWFFNAFAPILQPNICILLDVGTKPEHKSIYNLWKSFDRNSNVAGACGEITVDTGGRAGLGLALLNPLVAAQNFEYKISNILDKTLESVFGYITVLPGAFSAYRYIALKNDPVTNKGPLASYFKGECLHGGDADVFTSNMYLAEDRILCFELAAKRNSNWVMKYVSNARGVTDVPDRIPEFISQRRRWLNGAFFSAVYALTHTLQFSGTVHSIWRKMVLAIATFYTFLNMLFAWFSLANFYIFFRVLTRGLEEPSFNLKGIGFVNEVLHFIYIGTLVSCFILALGNRPQGSAWKYTAVVVIFALLTVYMLAAGVLCIYKMLQGNRNSSFAQLVVSLVSTYGVYVVGSLLALDPLHLITSSLQYFLLTPTYINVLNIFAFCNLHDISWGTKGDTLAPQDLGTVVSTGQGMAEVSLPSAQADIDTAYEEALNNLKQRSIAIHGPNRSDAVRKSDYYRNIRTNVLLLWSLSNALLAGVILDTNLTGTFDPNAGNMRTRTYVLVILIFVAVMSGIRFFGSTIYLILRFVNG</sequence>
<keyword evidence="5 10" id="KW-1133">Transmembrane helix</keyword>
<proteinExistence type="predicted"/>
<evidence type="ECO:0000256" key="4">
    <source>
        <dbReference type="ARBA" id="ARBA00022692"/>
    </source>
</evidence>
<keyword evidence="6 10" id="KW-0472">Membrane</keyword>
<dbReference type="InterPro" id="IPR013616">
    <property type="entry name" value="Chitin_synth_N"/>
</dbReference>
<evidence type="ECO:0000256" key="8">
    <source>
        <dbReference type="ARBA" id="ARBA00023329"/>
    </source>
</evidence>
<feature type="transmembrane region" description="Helical" evidence="10">
    <location>
        <begin position="702"/>
        <end position="726"/>
    </location>
</feature>
<dbReference type="InterPro" id="IPR029044">
    <property type="entry name" value="Nucleotide-diphossugar_trans"/>
</dbReference>
<accession>A0AAF0JI88</accession>
<feature type="domain" description="Chitin synthase N-terminal" evidence="11">
    <location>
        <begin position="288"/>
        <end position="352"/>
    </location>
</feature>
<keyword evidence="3 12" id="KW-0328">Glycosyltransferase</keyword>
<keyword evidence="12" id="KW-0808">Transferase</keyword>
<evidence type="ECO:0000313" key="12">
    <source>
        <dbReference type="EMBL" id="WFD41476.1"/>
    </source>
</evidence>